<reference evidence="4 5" key="1">
    <citation type="submission" date="2016-02" db="EMBL/GenBank/DDBJ databases">
        <title>Paenibacillus sp. LPB0068, isolated from Crassostrea gigas.</title>
        <authorList>
            <person name="Shin S.-K."/>
            <person name="Yi H."/>
        </authorList>
    </citation>
    <scope>NUCLEOTIDE SEQUENCE [LARGE SCALE GENOMIC DNA]</scope>
    <source>
        <strain evidence="4 5">LPB0068</strain>
    </source>
</reference>
<keyword evidence="5" id="KW-1185">Reference proteome</keyword>
<dbReference type="AlphaFoldDB" id="A0A167FMT6"/>
<evidence type="ECO:0000313" key="4">
    <source>
        <dbReference type="EMBL" id="OAB76720.1"/>
    </source>
</evidence>
<comment type="similarity">
    <text evidence="3">Belongs to the CheD family.</text>
</comment>
<name>A0A167FMT6_9BACL</name>
<dbReference type="InterPro" id="IPR005659">
    <property type="entry name" value="Chemorcpt_Glu_NH3ase_CheD"/>
</dbReference>
<keyword evidence="1 3" id="KW-0145">Chemotaxis</keyword>
<evidence type="ECO:0000256" key="1">
    <source>
        <dbReference type="ARBA" id="ARBA00022500"/>
    </source>
</evidence>
<comment type="function">
    <text evidence="3">Probably deamidates glutamine residues to glutamate on methyl-accepting chemotaxis receptors (MCPs), playing an important role in chemotaxis.</text>
</comment>
<dbReference type="RefSeq" id="WP_068655689.1">
    <property type="nucleotide sequence ID" value="NZ_CP017770.1"/>
</dbReference>
<comment type="caution">
    <text evidence="4">The sequence shown here is derived from an EMBL/GenBank/DDBJ whole genome shotgun (WGS) entry which is preliminary data.</text>
</comment>
<dbReference type="GO" id="GO:0006935">
    <property type="term" value="P:chemotaxis"/>
    <property type="evidence" value="ECO:0007669"/>
    <property type="project" value="UniProtKB-UniRule"/>
</dbReference>
<accession>A0A167FMT6</accession>
<proteinExistence type="inferred from homology"/>
<dbReference type="OrthoDB" id="9807202at2"/>
<dbReference type="EC" id="3.5.1.44" evidence="3"/>
<dbReference type="InterPro" id="IPR011324">
    <property type="entry name" value="Cytotoxic_necrot_fac-like_cat"/>
</dbReference>
<dbReference type="Proteomes" id="UP000077134">
    <property type="component" value="Unassembled WGS sequence"/>
</dbReference>
<comment type="catalytic activity">
    <reaction evidence="3">
        <text>L-glutaminyl-[protein] + H2O = L-glutamyl-[protein] + NH4(+)</text>
        <dbReference type="Rhea" id="RHEA:16441"/>
        <dbReference type="Rhea" id="RHEA-COMP:10207"/>
        <dbReference type="Rhea" id="RHEA-COMP:10208"/>
        <dbReference type="ChEBI" id="CHEBI:15377"/>
        <dbReference type="ChEBI" id="CHEBI:28938"/>
        <dbReference type="ChEBI" id="CHEBI:29973"/>
        <dbReference type="ChEBI" id="CHEBI:30011"/>
        <dbReference type="EC" id="3.5.1.44"/>
    </reaction>
</comment>
<dbReference type="Gene3D" id="3.30.1330.200">
    <property type="match status" value="1"/>
</dbReference>
<dbReference type="KEGG" id="pcx:LPB68_19955"/>
<organism evidence="4 5">
    <name type="scientific">Paenibacillus crassostreae</name>
    <dbReference type="NCBI Taxonomy" id="1763538"/>
    <lineage>
        <taxon>Bacteria</taxon>
        <taxon>Bacillati</taxon>
        <taxon>Bacillota</taxon>
        <taxon>Bacilli</taxon>
        <taxon>Bacillales</taxon>
        <taxon>Paenibacillaceae</taxon>
        <taxon>Paenibacillus</taxon>
    </lineage>
</organism>
<dbReference type="PANTHER" id="PTHR35147:SF1">
    <property type="entry name" value="CHEMORECEPTOR GLUTAMINE DEAMIDASE CHED-RELATED"/>
    <property type="match status" value="1"/>
</dbReference>
<protein>
    <recommendedName>
        <fullName evidence="3">Probable chemoreceptor glutamine deamidase CheD</fullName>
        <ecNumber evidence="3">3.5.1.44</ecNumber>
    </recommendedName>
</protein>
<sequence>MIDQNIVKVSMADLNVIQRSGLIRTSGLGSCVGLTMYDPVLHQAGMVHVMLPSSTIVRGGEMNIAKYADTALPELLKRLLELGSSKSNLVAKMAGGSQMFAFGGNNDTMRIGPRNTESCKVTLKNLGIPLIAEDTGGNFGRTIELDCSTGILYIRSVQMGAKEL</sequence>
<dbReference type="SUPFAM" id="SSF64438">
    <property type="entry name" value="CNF1/YfiH-like putative cysteine hydrolases"/>
    <property type="match status" value="1"/>
</dbReference>
<evidence type="ECO:0000256" key="2">
    <source>
        <dbReference type="ARBA" id="ARBA00022801"/>
    </source>
</evidence>
<dbReference type="Pfam" id="PF03975">
    <property type="entry name" value="CheD"/>
    <property type="match status" value="1"/>
</dbReference>
<dbReference type="STRING" id="1763538.LPB68_19955"/>
<dbReference type="CDD" id="cd16352">
    <property type="entry name" value="CheD"/>
    <property type="match status" value="1"/>
</dbReference>
<dbReference type="EMBL" id="LSFN01000005">
    <property type="protein sequence ID" value="OAB76720.1"/>
    <property type="molecule type" value="Genomic_DNA"/>
</dbReference>
<keyword evidence="2 3" id="KW-0378">Hydrolase</keyword>
<dbReference type="PANTHER" id="PTHR35147">
    <property type="entry name" value="CHEMORECEPTOR GLUTAMINE DEAMIDASE CHED-RELATED"/>
    <property type="match status" value="1"/>
</dbReference>
<evidence type="ECO:0000256" key="3">
    <source>
        <dbReference type="HAMAP-Rule" id="MF_01440"/>
    </source>
</evidence>
<dbReference type="HAMAP" id="MF_01440">
    <property type="entry name" value="CheD"/>
    <property type="match status" value="1"/>
</dbReference>
<dbReference type="InterPro" id="IPR038592">
    <property type="entry name" value="CheD-like_sf"/>
</dbReference>
<gene>
    <name evidence="3" type="primary">cheD</name>
    <name evidence="4" type="ORF">PNBC_04785</name>
</gene>
<dbReference type="GO" id="GO:0050568">
    <property type="term" value="F:protein-glutamine glutaminase activity"/>
    <property type="evidence" value="ECO:0007669"/>
    <property type="project" value="UniProtKB-UniRule"/>
</dbReference>
<evidence type="ECO:0000313" key="5">
    <source>
        <dbReference type="Proteomes" id="UP000077134"/>
    </source>
</evidence>